<dbReference type="Proteomes" id="UP000616885">
    <property type="component" value="Unassembled WGS sequence"/>
</dbReference>
<evidence type="ECO:0000256" key="1">
    <source>
        <dbReference type="SAM" id="MobiDB-lite"/>
    </source>
</evidence>
<dbReference type="EMBL" id="JADCTT010000014">
    <property type="protein sequence ID" value="KAF9744739.1"/>
    <property type="molecule type" value="Genomic_DNA"/>
</dbReference>
<dbReference type="AlphaFoldDB" id="A0A8H7K4C6"/>
<sequence>MEPWKRKRPEIRPAAIVITDVGSAREEIITAASATPDSGRTPTTPNIDSRHEDPATTSPRRRIYMDGDRLGVESTWHGSRRGSQNSQITAATSPSSAADSFIFESSQDYISIKADRNELAYYTDASSPAYPQEQILCVSDAPPPQDFMAQALAHDGVQIQEEERAGRLGTHMAGRLAGGAFASGEVPSIRVAVPKQPQEYLGYGSIDQTIPMMKSEPTPNPTRYLVHAGDGLGSNSFSPVCQNLPNAPNAPYIGLMGSQVMNKEQRPPNGQRGVQLNGEVLLPTAPRLLSSRVGSQPRDVHKRDVPAVHMSASSSVLTEGGQNHQQRQGDKDASARKMKPPPLEGLKREATDRSDFQTPKRIRAGGGLDENSEVIDDSDISSPTWACPFFRHDPLGNMNCLKLKLKRIRDVKQHIQRRHNKSGNYCHKCWESFPSRKKMEEHLNSDNCEPIDQSLSVKKGGISAEAQEKLKHRAQRSKSGDEQWHDVYDIVFKGQKGPDRSSLEPQLGTLIMETTRLMQSFWRDENEDWFPGYLSRQPLAQSMDQDALRGLVVNVMEEIHVRFEERIRGSSPPGRWDNVAVPALEAPPSAMVSPTTAFATTANSQDVSLIGCHLQHEMTQRPSEICDADDQYLYYIDPDPSLANGDEYFSFYEANTSINNAYDMGG</sequence>
<evidence type="ECO:0008006" key="4">
    <source>
        <dbReference type="Google" id="ProtNLM"/>
    </source>
</evidence>
<dbReference type="PANTHER" id="PTHR38166">
    <property type="entry name" value="C2H2-TYPE DOMAIN-CONTAINING PROTEIN-RELATED"/>
    <property type="match status" value="1"/>
</dbReference>
<feature type="region of interest" description="Disordered" evidence="1">
    <location>
        <begin position="312"/>
        <end position="377"/>
    </location>
</feature>
<feature type="compositionally biased region" description="Basic and acidic residues" evidence="1">
    <location>
        <begin position="345"/>
        <end position="355"/>
    </location>
</feature>
<organism evidence="2 3">
    <name type="scientific">Bionectria ochroleuca</name>
    <name type="common">Gliocladium roseum</name>
    <dbReference type="NCBI Taxonomy" id="29856"/>
    <lineage>
        <taxon>Eukaryota</taxon>
        <taxon>Fungi</taxon>
        <taxon>Dikarya</taxon>
        <taxon>Ascomycota</taxon>
        <taxon>Pezizomycotina</taxon>
        <taxon>Sordariomycetes</taxon>
        <taxon>Hypocreomycetidae</taxon>
        <taxon>Hypocreales</taxon>
        <taxon>Bionectriaceae</taxon>
        <taxon>Clonostachys</taxon>
    </lineage>
</organism>
<feature type="compositionally biased region" description="Polar residues" evidence="1">
    <location>
        <begin position="32"/>
        <end position="47"/>
    </location>
</feature>
<evidence type="ECO:0000313" key="3">
    <source>
        <dbReference type="Proteomes" id="UP000616885"/>
    </source>
</evidence>
<protein>
    <recommendedName>
        <fullName evidence="4">C2H2-type domain-containing protein</fullName>
    </recommendedName>
</protein>
<gene>
    <name evidence="2" type="ORF">IM811_005520</name>
</gene>
<reference evidence="2" key="1">
    <citation type="submission" date="2020-10" db="EMBL/GenBank/DDBJ databases">
        <title>High-Quality Genome Resource of Clonostachys rosea strain S41 by Oxford Nanopore Long-Read Sequencing.</title>
        <authorList>
            <person name="Wang H."/>
        </authorList>
    </citation>
    <scope>NUCLEOTIDE SEQUENCE</scope>
    <source>
        <strain evidence="2">S41</strain>
    </source>
</reference>
<name>A0A8H7K4C6_BIOOC</name>
<accession>A0A8H7K4C6</accession>
<dbReference type="PANTHER" id="PTHR38166:SF1">
    <property type="entry name" value="C2H2-TYPE DOMAIN-CONTAINING PROTEIN"/>
    <property type="match status" value="1"/>
</dbReference>
<proteinExistence type="predicted"/>
<feature type="compositionally biased region" description="Polar residues" evidence="1">
    <location>
        <begin position="312"/>
        <end position="326"/>
    </location>
</feature>
<comment type="caution">
    <text evidence="2">The sequence shown here is derived from an EMBL/GenBank/DDBJ whole genome shotgun (WGS) entry which is preliminary data.</text>
</comment>
<feature type="region of interest" description="Disordered" evidence="1">
    <location>
        <begin position="30"/>
        <end position="97"/>
    </location>
</feature>
<evidence type="ECO:0000313" key="2">
    <source>
        <dbReference type="EMBL" id="KAF9744739.1"/>
    </source>
</evidence>